<dbReference type="GO" id="GO:0008017">
    <property type="term" value="F:microtubule binding"/>
    <property type="evidence" value="ECO:0007669"/>
    <property type="project" value="InterPro"/>
</dbReference>
<evidence type="ECO:0000256" key="1">
    <source>
        <dbReference type="ARBA" id="ARBA00004245"/>
    </source>
</evidence>
<evidence type="ECO:0000256" key="2">
    <source>
        <dbReference type="ARBA" id="ARBA00005885"/>
    </source>
</evidence>
<dbReference type="InterPro" id="IPR027329">
    <property type="entry name" value="TPX2_C"/>
</dbReference>
<evidence type="ECO:0000313" key="9">
    <source>
        <dbReference type="EMBL" id="KAK1382859.1"/>
    </source>
</evidence>
<keyword evidence="6" id="KW-0175">Coiled coil</keyword>
<evidence type="ECO:0000259" key="8">
    <source>
        <dbReference type="Pfam" id="PF06886"/>
    </source>
</evidence>
<keyword evidence="10" id="KW-1185">Reference proteome</keyword>
<gene>
    <name evidence="9" type="ORF">POM88_020594</name>
</gene>
<feature type="compositionally biased region" description="Polar residues" evidence="7">
    <location>
        <begin position="61"/>
        <end position="83"/>
    </location>
</feature>
<dbReference type="PANTHER" id="PTHR31358">
    <property type="entry name" value="PROTEIN WVD2-LIKE 4"/>
    <property type="match status" value="1"/>
</dbReference>
<reference evidence="9" key="2">
    <citation type="submission" date="2023-05" db="EMBL/GenBank/DDBJ databases">
        <authorList>
            <person name="Schelkunov M.I."/>
        </authorList>
    </citation>
    <scope>NUCLEOTIDE SEQUENCE</scope>
    <source>
        <strain evidence="9">Hsosn_3</strain>
        <tissue evidence="9">Leaf</tissue>
    </source>
</reference>
<comment type="subcellular location">
    <subcellularLocation>
        <location evidence="1">Cytoplasm</location>
        <location evidence="1">Cytoskeleton</location>
    </subcellularLocation>
</comment>
<proteinExistence type="inferred from homology"/>
<dbReference type="GO" id="GO:0005874">
    <property type="term" value="C:microtubule"/>
    <property type="evidence" value="ECO:0007669"/>
    <property type="project" value="UniProtKB-KW"/>
</dbReference>
<name>A0AAD8ID57_9APIA</name>
<feature type="coiled-coil region" evidence="6">
    <location>
        <begin position="385"/>
        <end position="448"/>
    </location>
</feature>
<feature type="compositionally biased region" description="Basic residues" evidence="7">
    <location>
        <begin position="99"/>
        <end position="115"/>
    </location>
</feature>
<comment type="similarity">
    <text evidence="2">Belongs to the TPX2 family.</text>
</comment>
<accession>A0AAD8ID57</accession>
<evidence type="ECO:0000256" key="4">
    <source>
        <dbReference type="ARBA" id="ARBA00022701"/>
    </source>
</evidence>
<dbReference type="AlphaFoldDB" id="A0AAD8ID57"/>
<keyword evidence="4" id="KW-0493">Microtubule</keyword>
<feature type="compositionally biased region" description="Basic and acidic residues" evidence="7">
    <location>
        <begin position="263"/>
        <end position="272"/>
    </location>
</feature>
<dbReference type="InterPro" id="IPR044833">
    <property type="entry name" value="WDL5/6"/>
</dbReference>
<evidence type="ECO:0000256" key="5">
    <source>
        <dbReference type="ARBA" id="ARBA00023212"/>
    </source>
</evidence>
<reference evidence="9" key="1">
    <citation type="submission" date="2023-02" db="EMBL/GenBank/DDBJ databases">
        <title>Genome of toxic invasive species Heracleum sosnowskyi carries increased number of genes despite the absence of recent whole-genome duplications.</title>
        <authorList>
            <person name="Schelkunov M."/>
            <person name="Shtratnikova V."/>
            <person name="Makarenko M."/>
            <person name="Klepikova A."/>
            <person name="Omelchenko D."/>
            <person name="Novikova G."/>
            <person name="Obukhova E."/>
            <person name="Bogdanov V."/>
            <person name="Penin A."/>
            <person name="Logacheva M."/>
        </authorList>
    </citation>
    <scope>NUCLEOTIDE SEQUENCE</scope>
    <source>
        <strain evidence="9">Hsosn_3</strain>
        <tissue evidence="9">Leaf</tissue>
    </source>
</reference>
<dbReference type="Proteomes" id="UP001237642">
    <property type="component" value="Unassembled WGS sequence"/>
</dbReference>
<feature type="domain" description="TPX2 C-terminal" evidence="8">
    <location>
        <begin position="196"/>
        <end position="266"/>
    </location>
</feature>
<protein>
    <submittedName>
        <fullName evidence="9">TPX2 domain-containing protein</fullName>
    </submittedName>
</protein>
<evidence type="ECO:0000256" key="6">
    <source>
        <dbReference type="SAM" id="Coils"/>
    </source>
</evidence>
<feature type="compositionally biased region" description="Basic and acidic residues" evidence="7">
    <location>
        <begin position="173"/>
        <end position="185"/>
    </location>
</feature>
<sequence>MTDTNIYIPALGNGSTGENGVHEQIPVKREEEMSLEGLNGTIKSSSDIEESIGNFEGMIQLNGNSSGQGADTSMLSDQSNSLAASKEPEVKMNEPKGSTLRKHIATSKNGKHLGPKKVSGTQLKSIKVGNLPRSTSSQVKQSKNCNGQPATENVAESQGLPEKMKPNKGKKVKPNEAEGIEDGKPQRSGMLPSYGFSFKCNERAEKRREYFSKLEEKFHAKEMEKSDLQAKTKEQQEAEIKMLRKSLKFKATPMPSFYQEPPPKPELKKGLDRGNAAPTEETLVVGDEETLMNTGVYGRAEGAIDEDPSTGEQRKGVGYLFPTAPKAVLPEMLTLDDRGKLAKATKKKKIIRFEKYYARVGGYGAGLVDELLREGKRRKVAERQVKTLRQENGGLIADMDLLQEEAEEGFVADRKRLEDQVSKVVDDANRAKEKLEVAGTKLTDAEARPSERLVTSGR</sequence>
<dbReference type="PANTHER" id="PTHR31358:SF29">
    <property type="entry name" value="PROTEIN WVD2-LIKE 5-RELATED"/>
    <property type="match status" value="1"/>
</dbReference>
<comment type="caution">
    <text evidence="9">The sequence shown here is derived from an EMBL/GenBank/DDBJ whole genome shotgun (WGS) entry which is preliminary data.</text>
</comment>
<feature type="compositionally biased region" description="Polar residues" evidence="7">
    <location>
        <begin position="132"/>
        <end position="156"/>
    </location>
</feature>
<keyword evidence="5" id="KW-0206">Cytoskeleton</keyword>
<evidence type="ECO:0000256" key="3">
    <source>
        <dbReference type="ARBA" id="ARBA00022490"/>
    </source>
</evidence>
<evidence type="ECO:0000313" key="10">
    <source>
        <dbReference type="Proteomes" id="UP001237642"/>
    </source>
</evidence>
<feature type="region of interest" description="Disordered" evidence="7">
    <location>
        <begin position="251"/>
        <end position="280"/>
    </location>
</feature>
<keyword evidence="3" id="KW-0963">Cytoplasm</keyword>
<dbReference type="EMBL" id="JAUIZM010000005">
    <property type="protein sequence ID" value="KAK1382859.1"/>
    <property type="molecule type" value="Genomic_DNA"/>
</dbReference>
<organism evidence="9 10">
    <name type="scientific">Heracleum sosnowskyi</name>
    <dbReference type="NCBI Taxonomy" id="360622"/>
    <lineage>
        <taxon>Eukaryota</taxon>
        <taxon>Viridiplantae</taxon>
        <taxon>Streptophyta</taxon>
        <taxon>Embryophyta</taxon>
        <taxon>Tracheophyta</taxon>
        <taxon>Spermatophyta</taxon>
        <taxon>Magnoliopsida</taxon>
        <taxon>eudicotyledons</taxon>
        <taxon>Gunneridae</taxon>
        <taxon>Pentapetalae</taxon>
        <taxon>asterids</taxon>
        <taxon>campanulids</taxon>
        <taxon>Apiales</taxon>
        <taxon>Apiaceae</taxon>
        <taxon>Apioideae</taxon>
        <taxon>apioid superclade</taxon>
        <taxon>Tordylieae</taxon>
        <taxon>Tordyliinae</taxon>
        <taxon>Heracleum</taxon>
    </lineage>
</organism>
<feature type="region of interest" description="Disordered" evidence="7">
    <location>
        <begin position="61"/>
        <end position="195"/>
    </location>
</feature>
<evidence type="ECO:0000256" key="7">
    <source>
        <dbReference type="SAM" id="MobiDB-lite"/>
    </source>
</evidence>
<dbReference type="Pfam" id="PF06886">
    <property type="entry name" value="TPX2"/>
    <property type="match status" value="1"/>
</dbReference>